<keyword evidence="2" id="KW-0472">Membrane</keyword>
<feature type="signal peptide" evidence="3">
    <location>
        <begin position="1"/>
        <end position="21"/>
    </location>
</feature>
<dbReference type="Proteomes" id="UP001153069">
    <property type="component" value="Unassembled WGS sequence"/>
</dbReference>
<sequence length="473" mass="50765">MKWATPLSLFFLATRSPSAFGDSFFLGEPDGTPPDDADDGLFQESTHCHSGSVINRCGDIFIERHTVAELSTSGGCNSVADLFQWGCCMEARLIELDIYTDINLVLATACFLYYFWDCVVTGDGCLDFGGGGPPPTPQPTPAPVTIPTPLPPTPGPTPRPTPRMGTPWPTPRPTPRPTSLLPVGGPQPAGICFSKLTTVAVSGKGSISISEVQVGDRVVTAQDSSGKELYETVFALGHYNPSESGDFLQFQVAEADGSTTSKKMMPLEVSASHLVLIHDGKQHAVRADSVKVGDVLQGPQGHGDYRISKIHQVSRQGVFSPLTPSGKLVVNNGIAATGYVAAPGQNSAEHLQSKDGFLFPMSHYSYAHLFIAPFRLVCMGILSSLCTAMDEDGILQYVSTGFRVHGWIEEQNTLVQQVLLVLFSLVCGICMVVEFVFGATYGPLAIFLGIMAWISFIKPNMTNRFQQAKAKAA</sequence>
<feature type="domain" description="Hint" evidence="4">
    <location>
        <begin position="190"/>
        <end position="300"/>
    </location>
</feature>
<dbReference type="OrthoDB" id="59517at2759"/>
<evidence type="ECO:0000259" key="4">
    <source>
        <dbReference type="SMART" id="SM00306"/>
    </source>
</evidence>
<keyword evidence="3" id="KW-0732">Signal</keyword>
<proteinExistence type="predicted"/>
<dbReference type="InterPro" id="IPR001767">
    <property type="entry name" value="Hedgehog_Hint"/>
</dbReference>
<reference evidence="5" key="1">
    <citation type="submission" date="2020-06" db="EMBL/GenBank/DDBJ databases">
        <authorList>
            <consortium name="Plant Systems Biology data submission"/>
        </authorList>
    </citation>
    <scope>NUCLEOTIDE SEQUENCE</scope>
    <source>
        <strain evidence="5">D6</strain>
    </source>
</reference>
<keyword evidence="6" id="KW-1185">Reference proteome</keyword>
<evidence type="ECO:0000313" key="6">
    <source>
        <dbReference type="Proteomes" id="UP001153069"/>
    </source>
</evidence>
<dbReference type="GO" id="GO:0016540">
    <property type="term" value="P:protein autoprocessing"/>
    <property type="evidence" value="ECO:0007669"/>
    <property type="project" value="InterPro"/>
</dbReference>
<dbReference type="EMBL" id="CAICTM010000737">
    <property type="protein sequence ID" value="CAB9515779.1"/>
    <property type="molecule type" value="Genomic_DNA"/>
</dbReference>
<dbReference type="PANTHER" id="PTHR11889:SF31">
    <property type="entry name" value="PROTEIN HEDGEHOG"/>
    <property type="match status" value="1"/>
</dbReference>
<dbReference type="PANTHER" id="PTHR11889">
    <property type="entry name" value="HEDGEHOG"/>
    <property type="match status" value="1"/>
</dbReference>
<dbReference type="Gene3D" id="2.170.16.10">
    <property type="entry name" value="Hedgehog/Intein (Hint) domain"/>
    <property type="match status" value="1"/>
</dbReference>
<organism evidence="5 6">
    <name type="scientific">Seminavis robusta</name>
    <dbReference type="NCBI Taxonomy" id="568900"/>
    <lineage>
        <taxon>Eukaryota</taxon>
        <taxon>Sar</taxon>
        <taxon>Stramenopiles</taxon>
        <taxon>Ochrophyta</taxon>
        <taxon>Bacillariophyta</taxon>
        <taxon>Bacillariophyceae</taxon>
        <taxon>Bacillariophycidae</taxon>
        <taxon>Naviculales</taxon>
        <taxon>Naviculaceae</taxon>
        <taxon>Seminavis</taxon>
    </lineage>
</organism>
<dbReference type="AlphaFoldDB" id="A0A9N8ECB0"/>
<comment type="caution">
    <text evidence="5">The sequence shown here is derived from an EMBL/GenBank/DDBJ whole genome shotgun (WGS) entry which is preliminary data.</text>
</comment>
<dbReference type="Pfam" id="PF01079">
    <property type="entry name" value="Hint"/>
    <property type="match status" value="1"/>
</dbReference>
<keyword evidence="2" id="KW-0812">Transmembrane</keyword>
<evidence type="ECO:0000256" key="3">
    <source>
        <dbReference type="SAM" id="SignalP"/>
    </source>
</evidence>
<dbReference type="InterPro" id="IPR036844">
    <property type="entry name" value="Hint_dom_sf"/>
</dbReference>
<dbReference type="SUPFAM" id="SSF51294">
    <property type="entry name" value="Hedgehog/intein (Hint) domain"/>
    <property type="match status" value="1"/>
</dbReference>
<evidence type="ECO:0000256" key="2">
    <source>
        <dbReference type="SAM" id="Phobius"/>
    </source>
</evidence>
<feature type="region of interest" description="Disordered" evidence="1">
    <location>
        <begin position="131"/>
        <end position="176"/>
    </location>
</feature>
<feature type="chain" id="PRO_5040242752" description="Hint domain-containing protein" evidence="3">
    <location>
        <begin position="22"/>
        <end position="473"/>
    </location>
</feature>
<accession>A0A9N8ECB0</accession>
<dbReference type="InterPro" id="IPR050387">
    <property type="entry name" value="Hedgehog_Signaling"/>
</dbReference>
<gene>
    <name evidence="5" type="ORF">SEMRO_738_G195220.1</name>
</gene>
<keyword evidence="2" id="KW-1133">Transmembrane helix</keyword>
<evidence type="ECO:0000256" key="1">
    <source>
        <dbReference type="SAM" id="MobiDB-lite"/>
    </source>
</evidence>
<dbReference type="CDD" id="cd00081">
    <property type="entry name" value="Hint"/>
    <property type="match status" value="1"/>
</dbReference>
<dbReference type="SMART" id="SM00306">
    <property type="entry name" value="HintN"/>
    <property type="match status" value="1"/>
</dbReference>
<feature type="transmembrane region" description="Helical" evidence="2">
    <location>
        <begin position="421"/>
        <end position="454"/>
    </location>
</feature>
<evidence type="ECO:0000313" key="5">
    <source>
        <dbReference type="EMBL" id="CAB9515779.1"/>
    </source>
</evidence>
<name>A0A9N8ECB0_9STRA</name>
<protein>
    <recommendedName>
        <fullName evidence="4">Hint domain-containing protein</fullName>
    </recommendedName>
</protein>
<feature type="compositionally biased region" description="Pro residues" evidence="1">
    <location>
        <begin position="132"/>
        <end position="161"/>
    </location>
</feature>
<dbReference type="InterPro" id="IPR003587">
    <property type="entry name" value="Hint_dom_N"/>
</dbReference>